<dbReference type="AlphaFoldDB" id="A0A8J3XJ28"/>
<feature type="domain" description="Phosphatidic acid phosphatase type 2/haloperoxidase" evidence="2">
    <location>
        <begin position="300"/>
        <end position="436"/>
    </location>
</feature>
<dbReference type="Pfam" id="PF01569">
    <property type="entry name" value="PAP2"/>
    <property type="match status" value="1"/>
</dbReference>
<feature type="chain" id="PRO_5039238597" description="Phosphatidic acid phosphatase type 2/haloperoxidase domain-containing protein" evidence="1">
    <location>
        <begin position="34"/>
        <end position="587"/>
    </location>
</feature>
<dbReference type="Pfam" id="PF03640">
    <property type="entry name" value="Lipoprotein_15"/>
    <property type="match status" value="2"/>
</dbReference>
<evidence type="ECO:0000313" key="3">
    <source>
        <dbReference type="EMBL" id="GII38163.1"/>
    </source>
</evidence>
<dbReference type="RefSeq" id="WP_204073829.1">
    <property type="nucleotide sequence ID" value="NZ_BAABHI010000009.1"/>
</dbReference>
<dbReference type="InterPro" id="IPR006311">
    <property type="entry name" value="TAT_signal"/>
</dbReference>
<evidence type="ECO:0000259" key="2">
    <source>
        <dbReference type="Pfam" id="PF01569"/>
    </source>
</evidence>
<dbReference type="Proteomes" id="UP000622547">
    <property type="component" value="Unassembled WGS sequence"/>
</dbReference>
<dbReference type="SUPFAM" id="SSF48317">
    <property type="entry name" value="Acid phosphatase/Vanadium-dependent haloperoxidase"/>
    <property type="match status" value="1"/>
</dbReference>
<reference evidence="3 4" key="1">
    <citation type="submission" date="2021-01" db="EMBL/GenBank/DDBJ databases">
        <title>Whole genome shotgun sequence of Planotetraspora phitsanulokensis NBRC 104273.</title>
        <authorList>
            <person name="Komaki H."/>
            <person name="Tamura T."/>
        </authorList>
    </citation>
    <scope>NUCLEOTIDE SEQUENCE [LARGE SCALE GENOMIC DNA]</scope>
    <source>
        <strain evidence="3 4">NBRC 104273</strain>
    </source>
</reference>
<dbReference type="InterPro" id="IPR005297">
    <property type="entry name" value="Lipoprotein_repeat"/>
</dbReference>
<dbReference type="CDD" id="cd03398">
    <property type="entry name" value="PAP2_haloperoxidase"/>
    <property type="match status" value="1"/>
</dbReference>
<feature type="signal peptide" evidence="1">
    <location>
        <begin position="1"/>
        <end position="33"/>
    </location>
</feature>
<accession>A0A8J3XJ28</accession>
<gene>
    <name evidence="3" type="ORF">Pph01_31660</name>
</gene>
<dbReference type="InterPro" id="IPR036938">
    <property type="entry name" value="PAP2/HPO_sf"/>
</dbReference>
<proteinExistence type="predicted"/>
<dbReference type="Gene3D" id="1.10.606.20">
    <property type="match status" value="1"/>
</dbReference>
<keyword evidence="1" id="KW-0732">Signal</keyword>
<dbReference type="EMBL" id="BOOP01000013">
    <property type="protein sequence ID" value="GII38163.1"/>
    <property type="molecule type" value="Genomic_DNA"/>
</dbReference>
<evidence type="ECO:0000256" key="1">
    <source>
        <dbReference type="SAM" id="SignalP"/>
    </source>
</evidence>
<organism evidence="3 4">
    <name type="scientific">Planotetraspora phitsanulokensis</name>
    <dbReference type="NCBI Taxonomy" id="575192"/>
    <lineage>
        <taxon>Bacteria</taxon>
        <taxon>Bacillati</taxon>
        <taxon>Actinomycetota</taxon>
        <taxon>Actinomycetes</taxon>
        <taxon>Streptosporangiales</taxon>
        <taxon>Streptosporangiaceae</taxon>
        <taxon>Planotetraspora</taxon>
    </lineage>
</organism>
<dbReference type="PANTHER" id="PTHR34599">
    <property type="entry name" value="PEROXIDASE-RELATED"/>
    <property type="match status" value="1"/>
</dbReference>
<dbReference type="PANTHER" id="PTHR34599:SF1">
    <property type="entry name" value="PHOSPHATIDIC ACID PHOSPHATASE TYPE 2_HALOPEROXIDASE DOMAIN-CONTAINING PROTEIN"/>
    <property type="match status" value="1"/>
</dbReference>
<name>A0A8J3XJ28_9ACTN</name>
<protein>
    <recommendedName>
        <fullName evidence="2">Phosphatidic acid phosphatase type 2/haloperoxidase domain-containing protein</fullName>
    </recommendedName>
</protein>
<dbReference type="InterPro" id="IPR000326">
    <property type="entry name" value="PAP2/HPO"/>
</dbReference>
<evidence type="ECO:0000313" key="4">
    <source>
        <dbReference type="Proteomes" id="UP000622547"/>
    </source>
</evidence>
<dbReference type="PROSITE" id="PS51318">
    <property type="entry name" value="TAT"/>
    <property type="match status" value="1"/>
</dbReference>
<sequence length="587" mass="61893">MRIFALPEPVRTRRRPLLALAVAVLTLGAQHSAAPAAHATPLPTANVVAQPARGNVVIEWNRTLLDIVRSPQAEPTTIHPTRNFAIMSAAVYDAVNAISRAHPLYGSKLTAPRDASRPAAAAAAAHDTLTALYPAHKAGLDRQLSDDLAGIPDGRAKQEGIKVGAQAAHAIITLRAHDGADATPPPYATTGKPGDYRSTPPAFKAPEFTHWGNVTPFLLRTGHQFRPPAPPPLASAAYAGAINEVEAIGAARNTTRTAEQTTLAKLWAGPAQNYWYDIAQQVALARHSDIDQSADLFALLNLTLADATIGIYDAKYTYRFWRPITAIRLAAGNPRVKRDPTWVPLVTTPPDPSYPGTHSDISTAAATVLAGFYGDRNTFTLTSPATAGSPRPYTKPYTSLSATATEAGLSRIWGGVHTRLDHKPGAELGAAIARYALGQSKLAPAVPSSPTGKTPAGSASPAGATVANATVAVRDSRLGKILVDGRGRTLYLFEADKGTSSTCYNACATAWPPLTTTGKPQAGSGASPALLGTTTRTDHTTQVTYNGHPLYYFVTDVKPGDITGQDVDSFGGKWYVLDPKGNKIEKG</sequence>
<comment type="caution">
    <text evidence="3">The sequence shown here is derived from an EMBL/GenBank/DDBJ whole genome shotgun (WGS) entry which is preliminary data.</text>
</comment>
<dbReference type="InterPro" id="IPR052559">
    <property type="entry name" value="V-haloperoxidase"/>
</dbReference>
<keyword evidence="4" id="KW-1185">Reference proteome</keyword>